<reference evidence="2" key="1">
    <citation type="submission" date="2023-10" db="EMBL/GenBank/DDBJ databases">
        <title>Genome assembly of Pristionchus species.</title>
        <authorList>
            <person name="Yoshida K."/>
            <person name="Sommer R.J."/>
        </authorList>
    </citation>
    <scope>NUCLEOTIDE SEQUENCE</scope>
    <source>
        <strain evidence="2">RS5133</strain>
    </source>
</reference>
<dbReference type="EMBL" id="BTSY01000004">
    <property type="protein sequence ID" value="GMT21693.1"/>
    <property type="molecule type" value="Genomic_DNA"/>
</dbReference>
<keyword evidence="1" id="KW-0560">Oxidoreductase</keyword>
<keyword evidence="3" id="KW-1185">Reference proteome</keyword>
<sequence length="170" mass="18569">PFLLTELLLPLVEKARGGRIVNVSSMLHASSTALNLSTIDSREGFSDASMAYNNSKLANVIHARELSRRLRAKGSNVVTVNALHPDDIVALTVITKYNSKRIILYCSSFGLKTRKDGAQTSLYLALSREVESVSGGYFADCHRKEESALARDDLACKQLHDYSLKAVGLA</sequence>
<dbReference type="SUPFAM" id="SSF51735">
    <property type="entry name" value="NAD(P)-binding Rossmann-fold domains"/>
    <property type="match status" value="1"/>
</dbReference>
<gene>
    <name evidence="2" type="ORF">PFISCL1PPCAC_12990</name>
</gene>
<dbReference type="PANTHER" id="PTHR43157:SF31">
    <property type="entry name" value="PHOSPHATIDYLINOSITOL-GLYCAN BIOSYNTHESIS CLASS F PROTEIN"/>
    <property type="match status" value="1"/>
</dbReference>
<proteinExistence type="predicted"/>
<feature type="non-terminal residue" evidence="2">
    <location>
        <position position="1"/>
    </location>
</feature>
<evidence type="ECO:0000313" key="2">
    <source>
        <dbReference type="EMBL" id="GMT21693.1"/>
    </source>
</evidence>
<dbReference type="Gene3D" id="3.40.50.720">
    <property type="entry name" value="NAD(P)-binding Rossmann-like Domain"/>
    <property type="match status" value="1"/>
</dbReference>
<comment type="caution">
    <text evidence="2">The sequence shown here is derived from an EMBL/GenBank/DDBJ whole genome shotgun (WGS) entry which is preliminary data.</text>
</comment>
<dbReference type="PANTHER" id="PTHR43157">
    <property type="entry name" value="PHOSPHATIDYLINOSITOL-GLYCAN BIOSYNTHESIS CLASS F PROTEIN-RELATED"/>
    <property type="match status" value="1"/>
</dbReference>
<name>A0AAV5VQD6_9BILA</name>
<protein>
    <recommendedName>
        <fullName evidence="4">Dehydrogenase</fullName>
    </recommendedName>
</protein>
<dbReference type="AlphaFoldDB" id="A0AAV5VQD6"/>
<dbReference type="Proteomes" id="UP001432322">
    <property type="component" value="Unassembled WGS sequence"/>
</dbReference>
<organism evidence="2 3">
    <name type="scientific">Pristionchus fissidentatus</name>
    <dbReference type="NCBI Taxonomy" id="1538716"/>
    <lineage>
        <taxon>Eukaryota</taxon>
        <taxon>Metazoa</taxon>
        <taxon>Ecdysozoa</taxon>
        <taxon>Nematoda</taxon>
        <taxon>Chromadorea</taxon>
        <taxon>Rhabditida</taxon>
        <taxon>Rhabditina</taxon>
        <taxon>Diplogasteromorpha</taxon>
        <taxon>Diplogasteroidea</taxon>
        <taxon>Neodiplogasteridae</taxon>
        <taxon>Pristionchus</taxon>
    </lineage>
</organism>
<evidence type="ECO:0000313" key="3">
    <source>
        <dbReference type="Proteomes" id="UP001432322"/>
    </source>
</evidence>
<evidence type="ECO:0008006" key="4">
    <source>
        <dbReference type="Google" id="ProtNLM"/>
    </source>
</evidence>
<dbReference type="GO" id="GO:0016491">
    <property type="term" value="F:oxidoreductase activity"/>
    <property type="evidence" value="ECO:0007669"/>
    <property type="project" value="UniProtKB-KW"/>
</dbReference>
<accession>A0AAV5VQD6</accession>
<evidence type="ECO:0000256" key="1">
    <source>
        <dbReference type="ARBA" id="ARBA00023002"/>
    </source>
</evidence>
<dbReference type="InterPro" id="IPR036291">
    <property type="entry name" value="NAD(P)-bd_dom_sf"/>
</dbReference>